<evidence type="ECO:0000256" key="5">
    <source>
        <dbReference type="ARBA" id="ARBA00022801"/>
    </source>
</evidence>
<keyword evidence="8" id="KW-0067">ATP-binding</keyword>
<keyword evidence="7" id="KW-0256">Endoplasmic reticulum</keyword>
<evidence type="ECO:0000313" key="14">
    <source>
        <dbReference type="EMBL" id="KAK9930675.1"/>
    </source>
</evidence>
<dbReference type="SUPFAM" id="SSF52540">
    <property type="entry name" value="P-loop containing nucleoside triphosphate hydrolases"/>
    <property type="match status" value="2"/>
</dbReference>
<dbReference type="Gene3D" id="1.10.3380.10">
    <property type="entry name" value="Sec63 N-terminal domain-like domain"/>
    <property type="match status" value="2"/>
</dbReference>
<reference evidence="14 15" key="1">
    <citation type="journal article" date="2023" name="G3 (Bethesda)">
        <title>A chromosome-length genome assembly and annotation of blackberry (Rubus argutus, cv. 'Hillquist').</title>
        <authorList>
            <person name="Bruna T."/>
            <person name="Aryal R."/>
            <person name="Dudchenko O."/>
            <person name="Sargent D.J."/>
            <person name="Mead D."/>
            <person name="Buti M."/>
            <person name="Cavallini A."/>
            <person name="Hytonen T."/>
            <person name="Andres J."/>
            <person name="Pham M."/>
            <person name="Weisz D."/>
            <person name="Mascagni F."/>
            <person name="Usai G."/>
            <person name="Natali L."/>
            <person name="Bassil N."/>
            <person name="Fernandez G.E."/>
            <person name="Lomsadze A."/>
            <person name="Armour M."/>
            <person name="Olukolu B."/>
            <person name="Poorten T."/>
            <person name="Britton C."/>
            <person name="Davik J."/>
            <person name="Ashrafi H."/>
            <person name="Aiden E.L."/>
            <person name="Borodovsky M."/>
            <person name="Worthington M."/>
        </authorList>
    </citation>
    <scope>NUCLEOTIDE SEQUENCE [LARGE SCALE GENOMIC DNA]</scope>
    <source>
        <strain evidence="14">PI 553951</strain>
    </source>
</reference>
<dbReference type="GO" id="GO:0005681">
    <property type="term" value="C:spliceosomal complex"/>
    <property type="evidence" value="ECO:0007669"/>
    <property type="project" value="TreeGrafter"/>
</dbReference>
<dbReference type="SUPFAM" id="SSF158702">
    <property type="entry name" value="Sec63 N-terminal domain-like"/>
    <property type="match status" value="2"/>
</dbReference>
<dbReference type="InterPro" id="IPR036388">
    <property type="entry name" value="WH-like_DNA-bd_sf"/>
</dbReference>
<evidence type="ECO:0000256" key="3">
    <source>
        <dbReference type="ARBA" id="ARBA00022692"/>
    </source>
</evidence>
<dbReference type="Gene3D" id="1.10.150.20">
    <property type="entry name" value="5' to 3' exonuclease, C-terminal subdomain"/>
    <property type="match status" value="1"/>
</dbReference>
<keyword evidence="15" id="KW-1185">Reference proteome</keyword>
<dbReference type="AlphaFoldDB" id="A0AAW1X4Y0"/>
<dbReference type="InterPro" id="IPR035892">
    <property type="entry name" value="C2_domain_sf"/>
</dbReference>
<gene>
    <name evidence="14" type="ORF">M0R45_027704</name>
</gene>
<comment type="subcellular location">
    <subcellularLocation>
        <location evidence="2">Endoplasmic reticulum</location>
    </subcellularLocation>
    <subcellularLocation>
        <location evidence="1">Membrane</location>
        <topology evidence="1">Multi-pass membrane protein</topology>
    </subcellularLocation>
</comment>
<dbReference type="Gene3D" id="2.60.40.150">
    <property type="entry name" value="C2 domain"/>
    <property type="match status" value="2"/>
</dbReference>
<evidence type="ECO:0000256" key="7">
    <source>
        <dbReference type="ARBA" id="ARBA00022824"/>
    </source>
</evidence>
<dbReference type="PANTHER" id="PTHR24075:SF5">
    <property type="entry name" value="U5 SMALL NUCLEAR RIBONUCLEOPROTEIN 200 KDA HELICASE"/>
    <property type="match status" value="1"/>
</dbReference>
<evidence type="ECO:0000256" key="12">
    <source>
        <dbReference type="ARBA" id="ARBA00055371"/>
    </source>
</evidence>
<dbReference type="InterPro" id="IPR057842">
    <property type="entry name" value="WH_MER3"/>
</dbReference>
<dbReference type="SUPFAM" id="SSF46785">
    <property type="entry name" value="Winged helix' DNA-binding domain"/>
    <property type="match status" value="1"/>
</dbReference>
<evidence type="ECO:0000256" key="1">
    <source>
        <dbReference type="ARBA" id="ARBA00004141"/>
    </source>
</evidence>
<dbReference type="SUPFAM" id="SSF81296">
    <property type="entry name" value="E set domains"/>
    <property type="match status" value="1"/>
</dbReference>
<dbReference type="SMART" id="SM00490">
    <property type="entry name" value="HELICc"/>
    <property type="match status" value="1"/>
</dbReference>
<dbReference type="InterPro" id="IPR004179">
    <property type="entry name" value="Sec63-dom"/>
</dbReference>
<evidence type="ECO:0000313" key="15">
    <source>
        <dbReference type="Proteomes" id="UP001457282"/>
    </source>
</evidence>
<dbReference type="GO" id="GO:0003723">
    <property type="term" value="F:RNA binding"/>
    <property type="evidence" value="ECO:0007669"/>
    <property type="project" value="TreeGrafter"/>
</dbReference>
<dbReference type="PROSITE" id="PS51192">
    <property type="entry name" value="HELICASE_ATP_BIND_1"/>
    <property type="match status" value="1"/>
</dbReference>
<keyword evidence="4" id="KW-0547">Nucleotide-binding</keyword>
<proteinExistence type="predicted"/>
<protein>
    <recommendedName>
        <fullName evidence="13">Helicase ATP-binding domain-containing protein</fullName>
    </recommendedName>
</protein>
<dbReference type="Pfam" id="PF00270">
    <property type="entry name" value="DEAD"/>
    <property type="match status" value="1"/>
</dbReference>
<dbReference type="InterPro" id="IPR036390">
    <property type="entry name" value="WH_DNA-bd_sf"/>
</dbReference>
<dbReference type="PANTHER" id="PTHR24075">
    <property type="entry name" value="SEC63 DOMAIN-CONTAINING"/>
    <property type="match status" value="1"/>
</dbReference>
<evidence type="ECO:0000256" key="6">
    <source>
        <dbReference type="ARBA" id="ARBA00022806"/>
    </source>
</evidence>
<dbReference type="Pfam" id="PF02889">
    <property type="entry name" value="Sec63"/>
    <property type="match status" value="2"/>
</dbReference>
<dbReference type="EMBL" id="JBEDUW010000005">
    <property type="protein sequence ID" value="KAK9930675.1"/>
    <property type="molecule type" value="Genomic_DNA"/>
</dbReference>
<feature type="domain" description="Helicase ATP-binding" evidence="13">
    <location>
        <begin position="412"/>
        <end position="590"/>
    </location>
</feature>
<dbReference type="SMART" id="SM00973">
    <property type="entry name" value="Sec63"/>
    <property type="match status" value="2"/>
</dbReference>
<dbReference type="GO" id="GO:0003724">
    <property type="term" value="F:RNA helicase activity"/>
    <property type="evidence" value="ECO:0007669"/>
    <property type="project" value="TreeGrafter"/>
</dbReference>
<accession>A0AAW1X4Y0</accession>
<dbReference type="GO" id="GO:0016787">
    <property type="term" value="F:hydrolase activity"/>
    <property type="evidence" value="ECO:0007669"/>
    <property type="project" value="UniProtKB-KW"/>
</dbReference>
<comment type="function">
    <text evidence="12">RNA helicase that plays an essential role in pre-mRNA splicing as component of the U5 snRNP and U4/U6-U5 tri-snRNP complexes. Involved in spliceosome assembly, activation and disassembly.</text>
</comment>
<dbReference type="Proteomes" id="UP001457282">
    <property type="component" value="Unassembled WGS sequence"/>
</dbReference>
<dbReference type="Pfam" id="PF23445">
    <property type="entry name" value="WHD_SNRNP200"/>
    <property type="match status" value="2"/>
</dbReference>
<evidence type="ECO:0000256" key="10">
    <source>
        <dbReference type="ARBA" id="ARBA00023136"/>
    </source>
</evidence>
<keyword evidence="6" id="KW-0347">Helicase</keyword>
<dbReference type="InterPro" id="IPR014001">
    <property type="entry name" value="Helicase_ATP-bd"/>
</dbReference>
<evidence type="ECO:0000256" key="2">
    <source>
        <dbReference type="ARBA" id="ARBA00004240"/>
    </source>
</evidence>
<keyword evidence="3" id="KW-0812">Transmembrane</keyword>
<dbReference type="CDD" id="cd18021">
    <property type="entry name" value="DEXHc_Brr2_2"/>
    <property type="match status" value="1"/>
</dbReference>
<evidence type="ECO:0000256" key="9">
    <source>
        <dbReference type="ARBA" id="ARBA00022989"/>
    </source>
</evidence>
<dbReference type="FunFam" id="3.40.50.300:FF:000254">
    <property type="entry name" value="U5 small nuclear ribonucleoprotein helicase"/>
    <property type="match status" value="1"/>
</dbReference>
<dbReference type="FunFam" id="1.10.10.10:FF:000024">
    <property type="entry name" value="U5 small nuclear ribonucleoprotein helicase"/>
    <property type="match status" value="1"/>
</dbReference>
<name>A0AAW1X4Y0_RUBAR</name>
<comment type="caution">
    <text evidence="14">The sequence shown here is derived from an EMBL/GenBank/DDBJ whole genome shotgun (WGS) entry which is preliminary data.</text>
</comment>
<dbReference type="InterPro" id="IPR001650">
    <property type="entry name" value="Helicase_C-like"/>
</dbReference>
<dbReference type="GO" id="GO:0000388">
    <property type="term" value="P:spliceosome conformational change to release U4 (or U4atac) and U1 (or U11)"/>
    <property type="evidence" value="ECO:0007669"/>
    <property type="project" value="TreeGrafter"/>
</dbReference>
<dbReference type="GO" id="GO:0005524">
    <property type="term" value="F:ATP binding"/>
    <property type="evidence" value="ECO:0007669"/>
    <property type="project" value="UniProtKB-KW"/>
</dbReference>
<dbReference type="SMART" id="SM00487">
    <property type="entry name" value="DEXDc"/>
    <property type="match status" value="1"/>
</dbReference>
<keyword evidence="9" id="KW-1133">Transmembrane helix</keyword>
<dbReference type="InterPro" id="IPR027417">
    <property type="entry name" value="P-loop_NTPase"/>
</dbReference>
<organism evidence="14 15">
    <name type="scientific">Rubus argutus</name>
    <name type="common">Southern blackberry</name>
    <dbReference type="NCBI Taxonomy" id="59490"/>
    <lineage>
        <taxon>Eukaryota</taxon>
        <taxon>Viridiplantae</taxon>
        <taxon>Streptophyta</taxon>
        <taxon>Embryophyta</taxon>
        <taxon>Tracheophyta</taxon>
        <taxon>Spermatophyta</taxon>
        <taxon>Magnoliopsida</taxon>
        <taxon>eudicotyledons</taxon>
        <taxon>Gunneridae</taxon>
        <taxon>Pentapetalae</taxon>
        <taxon>rosids</taxon>
        <taxon>fabids</taxon>
        <taxon>Rosales</taxon>
        <taxon>Rosaceae</taxon>
        <taxon>Rosoideae</taxon>
        <taxon>Rosoideae incertae sedis</taxon>
        <taxon>Rubus</taxon>
    </lineage>
</organism>
<keyword evidence="11" id="KW-0143">Chaperone</keyword>
<evidence type="ECO:0000256" key="4">
    <source>
        <dbReference type="ARBA" id="ARBA00022741"/>
    </source>
</evidence>
<dbReference type="GO" id="GO:0016020">
    <property type="term" value="C:membrane"/>
    <property type="evidence" value="ECO:0007669"/>
    <property type="project" value="UniProtKB-SubCell"/>
</dbReference>
<evidence type="ECO:0000259" key="13">
    <source>
        <dbReference type="PROSITE" id="PS51192"/>
    </source>
</evidence>
<dbReference type="Gene3D" id="3.40.50.300">
    <property type="entry name" value="P-loop containing nucleotide triphosphate hydrolases"/>
    <property type="match status" value="2"/>
</dbReference>
<dbReference type="InterPro" id="IPR014756">
    <property type="entry name" value="Ig_E-set"/>
</dbReference>
<evidence type="ECO:0000256" key="8">
    <source>
        <dbReference type="ARBA" id="ARBA00022840"/>
    </source>
</evidence>
<dbReference type="GO" id="GO:0005783">
    <property type="term" value="C:endoplasmic reticulum"/>
    <property type="evidence" value="ECO:0007669"/>
    <property type="project" value="UniProtKB-SubCell"/>
</dbReference>
<evidence type="ECO:0000256" key="11">
    <source>
        <dbReference type="ARBA" id="ARBA00023186"/>
    </source>
</evidence>
<dbReference type="InterPro" id="IPR011545">
    <property type="entry name" value="DEAD/DEAH_box_helicase_dom"/>
</dbReference>
<dbReference type="FunFam" id="1.10.150.20:FF:000013">
    <property type="entry name" value="U5 small nuclear ribonucleoprotein kDa helicase"/>
    <property type="match status" value="1"/>
</dbReference>
<keyword evidence="10" id="KW-0472">Membrane</keyword>
<dbReference type="FunFam" id="1.10.10.10:FF:000012">
    <property type="entry name" value="U5 small nuclear ribonucleoprotein helicase"/>
    <property type="match status" value="1"/>
</dbReference>
<sequence length="1212" mass="138058">MLSHAEREGIIITGDKELRQYTYMMNEQFPIESHLVSKLADQLNTEIGLGSVRSAEEACNWFRYTYLYFCMIRNPLIYGVPADELKGDITLEKRCKEFIQAAVTILDANELVIYERESGYLEIREWGRISCYYSVCLGTTFEYKKGLASTMGDMDLFKLFLSSEEFKPVGLELDEENKLKEKLLSNLSLLATGSLEDEHTAKINVFLQKLEKLSDMVYIQQSAERHLRALLQIVLERRQFKLAQKALNLCKMVKKLIHQLPKLTISAQFKPINDILLRVELTLKPDFKWDDDAHGYVEPFWVIVEHNDCIIHHEYFLLKQQYINKNHTLNFTVSVISPLQYHICVVSDRWIGSQADCQYNLEHLNIPDTCPPLTELLELPPSSADAFEHPLYMKLYEGRINHFNRIQTQVFKALYESDDNILVAAPTGNGKTLCAEFAILRNHRENRPGMSVVYIAPSEALAKERFRDWEITFKHSGLNLEVFKLTGETATDLKLLEKGQIIISTPEKWDALSRSWKQRKGVYGLSLFIVDDLHLIGGHDGSILEVIVSRMRYIQCINAVNRMRIVALSTSVDDGEDIGRWIGAPKHALFNFLPDVRQMPVDIVLQEMDLPNVEIRITGINMAKLTCTTIFHHARNGKLCIVFVPTDQEVQPAVLNLVTFLSADSNSKHSLSLLPYIGKVTNRILRHTLLHGVGYLHEGLTSSDQQVVSQLFEAEKIQICVMSSSICCGVPLSAYLVVVMGTCYHDEQKKLLVDYSVSDLLQMVGHAGRPQKDDSAKCIILCRAPSASYYEHSLNSEEPDALSVESHLPLYLHDNLNAEVVAGTITNKEEALNFLGYTFFSKRAIKNPSYYFIDSAERSIFNLISRLVDKTLRDLQERKFIAVQNDTVLSPLSLGEIASDNCISYSTIEVFRSSLTSETNMKGLLQILTCASEYSQLPIRPDEEEVVRALIKLQRLSWENPKCSYPHIKAFALLQAHFERQPVDGNLASDQREVLVLASRLLSVMVDVIAVISRNGCLLLALLAMQVNQMVTQGLWECDSELLQIPHFTKELAERCKHNPGKSIETVDSLLMMEEAERRELLMMSNEKILDIVRFCKRFPKFTIKVKVLNSEKLGEKKHITLEVHLKSHLEERTAVGPVDAPRYPYAKEERWWLLLGDSEINSLLAIQRVSQQSSKVQLVFVASAKDGKKTYTLYHVCDSYLGCKQEFCFTV</sequence>
<dbReference type="Gene3D" id="1.10.10.10">
    <property type="entry name" value="Winged helix-like DNA-binding domain superfamily/Winged helix DNA-binding domain"/>
    <property type="match status" value="2"/>
</dbReference>
<keyword evidence="5" id="KW-0378">Hydrolase</keyword>